<evidence type="ECO:0000313" key="2">
    <source>
        <dbReference type="EMBL" id="MDT2796076.1"/>
    </source>
</evidence>
<dbReference type="EMBL" id="JARQBI010000003">
    <property type="protein sequence ID" value="MDT2796076.1"/>
    <property type="molecule type" value="Genomic_DNA"/>
</dbReference>
<feature type="transmembrane region" description="Helical" evidence="1">
    <location>
        <begin position="293"/>
        <end position="316"/>
    </location>
</feature>
<evidence type="ECO:0000313" key="3">
    <source>
        <dbReference type="Proteomes" id="UP001255696"/>
    </source>
</evidence>
<dbReference type="Proteomes" id="UP001255696">
    <property type="component" value="Unassembled WGS sequence"/>
</dbReference>
<comment type="caution">
    <text evidence="2">The sequence shown here is derived from an EMBL/GenBank/DDBJ whole genome shotgun (WGS) entry which is preliminary data.</text>
</comment>
<accession>A0AAW8TKV4</accession>
<evidence type="ECO:0000256" key="1">
    <source>
        <dbReference type="SAM" id="Phobius"/>
    </source>
</evidence>
<sequence length="1077" mass="125561">MKQIPHKLMMRNINELIGIINGISYDGIINKLEVAGLSLWVKKNKNLSYEPRQARLISLVEQVLEDGIITDEEREMLIDNCSQYTALETDSSAKIYELNGIIEGVISDNEINEKEVCRLQEWMRTNESFIRDHKLSKIICEKIDQILEDGIVTQTKQESLLEIFKKRLNDAQIETKIGYLKTCVKERKNLGIDLIDLLDNAEAIDIIHNRAERELGIALNSYSGTYVHDPEIVFVSLVLIGMLYYDGAFYESVRKTYKNLYQRYSEQKVEGLIRTLLNKYRIKDDMTGTKTRIINVVLAGSIVPSYYLGAFFEFIYDIYKLNFDSDLPDDLYGEFRFVYDGLQNVMRSESDELQVNVTKKTYKLIKSTKQLITNPVYNDAVIKLSIIIVRLIDKYVWDKDNVLYNPYLKRGYEEWLSTINREKEYGHRSKSEQLRSRWEPEYVLNGNTVYLVPPIHRVKATYDYRNIRIIVKNEEKVIYDDYVEDIREIIGGYQIKNPAIELSNPLGRIVYQLVAGNDEVIYESKTRLHRNFIVFDERGQEQANNKDYSGTAVFCTKSKVDKLHLYFSGESYCLSSYSAHLGDAVLVDNKVFNFSEMIRPGVFGEKYDGYFVAQADCKFEVFKDEVFLVFESEFTDSSFEIQINQRSYKMDAFEHSTVERKGIIKYSLKLNCLDSGIYHLRVNALHSGKRISMLRTQFAIDKNLHVEQVESNKNSYIVSVESDLMSQPIFDEICIQDFREDWIKLNWNNQEYIYYVPFRFPLYRIDNGDWRPFSQEIWIGDITQESSIDLYGCKYDKICLLTSAGQIIEEAPGLNNEGVFSRFSAGFLLSYKSNYDCVGIVLVAEERFHEGIWCYNKCILDEDKTTVIYSHEDKALVVTPCFYGQGNIKFKIIDDEDNVVYTSSALEKEVQENVYYLSSFINYKVIFFEKERGLSLKKERILKEFPIVFYAREDFVGKYFKIKEVYFDQFVRGEFLRKRHYFNTTYVYFKEMISGNEYIGEVYVRTYNGAFMLDNINPVDIEICSDVIDGMIELSITKDGDGLLLDFDHHGIMNSMDDGKAVDIFSYNIDMKGVESV</sequence>
<keyword evidence="1" id="KW-0812">Transmembrane</keyword>
<keyword evidence="1" id="KW-0472">Membrane</keyword>
<keyword evidence="1" id="KW-1133">Transmembrane helix</keyword>
<proteinExistence type="predicted"/>
<organism evidence="2 3">
    <name type="scientific">Enterococcus cecorum</name>
    <dbReference type="NCBI Taxonomy" id="44008"/>
    <lineage>
        <taxon>Bacteria</taxon>
        <taxon>Bacillati</taxon>
        <taxon>Bacillota</taxon>
        <taxon>Bacilli</taxon>
        <taxon>Lactobacillales</taxon>
        <taxon>Enterococcaceae</taxon>
        <taxon>Enterococcus</taxon>
    </lineage>
</organism>
<protein>
    <submittedName>
        <fullName evidence="2">Uncharacterized protein</fullName>
    </submittedName>
</protein>
<reference evidence="2" key="1">
    <citation type="submission" date="2023-03" db="EMBL/GenBank/DDBJ databases">
        <authorList>
            <person name="Shen W."/>
            <person name="Cai J."/>
        </authorList>
    </citation>
    <scope>NUCLEOTIDE SEQUENCE</scope>
    <source>
        <strain evidence="2">B245-2</strain>
    </source>
</reference>
<dbReference type="RefSeq" id="WP_311897253.1">
    <property type="nucleotide sequence ID" value="NZ_CP184653.1"/>
</dbReference>
<gene>
    <name evidence="2" type="ORF">P7H47_02155</name>
</gene>
<dbReference type="AlphaFoldDB" id="A0AAW8TKV4"/>
<name>A0AAW8TKV4_9ENTE</name>